<accession>A0A811QY41</accession>
<keyword evidence="3" id="KW-0862">Zinc</keyword>
<keyword evidence="2 4" id="KW-0863">Zinc-finger</keyword>
<organism evidence="7 8">
    <name type="scientific">Miscanthus lutarioriparius</name>
    <dbReference type="NCBI Taxonomy" id="422564"/>
    <lineage>
        <taxon>Eukaryota</taxon>
        <taxon>Viridiplantae</taxon>
        <taxon>Streptophyta</taxon>
        <taxon>Embryophyta</taxon>
        <taxon>Tracheophyta</taxon>
        <taxon>Spermatophyta</taxon>
        <taxon>Magnoliopsida</taxon>
        <taxon>Liliopsida</taxon>
        <taxon>Poales</taxon>
        <taxon>Poaceae</taxon>
        <taxon>PACMAD clade</taxon>
        <taxon>Panicoideae</taxon>
        <taxon>Andropogonodae</taxon>
        <taxon>Andropogoneae</taxon>
        <taxon>Saccharinae</taxon>
        <taxon>Miscanthus</taxon>
    </lineage>
</organism>
<evidence type="ECO:0000256" key="2">
    <source>
        <dbReference type="ARBA" id="ARBA00022771"/>
    </source>
</evidence>
<evidence type="ECO:0000259" key="6">
    <source>
        <dbReference type="PROSITE" id="PS50966"/>
    </source>
</evidence>
<evidence type="ECO:0000256" key="1">
    <source>
        <dbReference type="ARBA" id="ARBA00022723"/>
    </source>
</evidence>
<evidence type="ECO:0000256" key="3">
    <source>
        <dbReference type="ARBA" id="ARBA00022833"/>
    </source>
</evidence>
<dbReference type="PANTHER" id="PTHR47482:SF16">
    <property type="entry name" value="PROTEIN FAR1-RELATED SEQUENCE"/>
    <property type="match status" value="1"/>
</dbReference>
<keyword evidence="1" id="KW-0479">Metal-binding</keyword>
<feature type="region of interest" description="Disordered" evidence="5">
    <location>
        <begin position="523"/>
        <end position="560"/>
    </location>
</feature>
<proteinExistence type="predicted"/>
<dbReference type="AlphaFoldDB" id="A0A811QY41"/>
<keyword evidence="8" id="KW-1185">Reference proteome</keyword>
<feature type="domain" description="SWIM-type" evidence="6">
    <location>
        <begin position="407"/>
        <end position="443"/>
    </location>
</feature>
<protein>
    <recommendedName>
        <fullName evidence="6">SWIM-type domain-containing protein</fullName>
    </recommendedName>
</protein>
<evidence type="ECO:0000256" key="4">
    <source>
        <dbReference type="PROSITE-ProRule" id="PRU00325"/>
    </source>
</evidence>
<dbReference type="SMART" id="SM00575">
    <property type="entry name" value="ZnF_PMZ"/>
    <property type="match status" value="1"/>
</dbReference>
<comment type="caution">
    <text evidence="7">The sequence shown here is derived from an EMBL/GenBank/DDBJ whole genome shotgun (WGS) entry which is preliminary data.</text>
</comment>
<evidence type="ECO:0000313" key="8">
    <source>
        <dbReference type="Proteomes" id="UP000604825"/>
    </source>
</evidence>
<evidence type="ECO:0000256" key="5">
    <source>
        <dbReference type="SAM" id="MobiDB-lite"/>
    </source>
</evidence>
<sequence length="677" mass="77202">MGCRKQLFGEKSNCKGVVTESSASQTMHTTNVAVADGRSGQGHDGLPACISEGGTSSCTPGRNEDVVAGISEAETSSSRGMFSPMAIVTESENATLDAEKKYTHKEDIDPALIPRPGLSFRNRKEARAFYEAYTEEVGFNLSYGNSKTYSYIIQCSNEGVHTYFKKNEELRVRNNTTKKTHCMSKMKLKRIYDENKNEISVVIEQVDLMHNHPCLKKKEEIINMRSRKEKDPVLLEFVDDLQAADVPHHSIQNIVRDMHGGGENVPMTRRDLENRKVANVRAEHANDIAKLLEFFKDCKAQNPQFCWICRWHVVNKHMPNLNEIFSLYEKQHFKEKFKLSKTLTKNKWPFEVQLGRIYTRAVFRNFEKKMVHCTAYNIEDDPELGEHWYRVCHTNRSEVISWGQHKFKVKADKVNGTYSCECREWEHTGLFCVHLLRAFIHVQVDKIPREYIFKRYTRFARREVDFDTSDKLLTGEDGNTQSYRTKTLIPKAMKAVRSGSMSNAAYRRLLEVLEDVTKEIDNIPPDIGAEARKGQGPSRTEDNSRDSSSDDGIEEGRCEETRITRKILPAANQLLHGGCSKQMKAAEIKESGTTCRVEASHVLDCNKEIGKKKAAAATSEEGSQHEQDVTTLINLVPPEKAKPKEQDRVREGSSNPWSIRREIGHEKVQGLWAVRYT</sequence>
<dbReference type="Pfam" id="PF04434">
    <property type="entry name" value="SWIM"/>
    <property type="match status" value="1"/>
</dbReference>
<dbReference type="InterPro" id="IPR006564">
    <property type="entry name" value="Znf_PMZ"/>
</dbReference>
<dbReference type="PROSITE" id="PS50966">
    <property type="entry name" value="ZF_SWIM"/>
    <property type="match status" value="1"/>
</dbReference>
<feature type="region of interest" description="Disordered" evidence="5">
    <location>
        <begin position="35"/>
        <end position="63"/>
    </location>
</feature>
<dbReference type="PANTHER" id="PTHR47482">
    <property type="entry name" value="OS11G0632001 PROTEIN"/>
    <property type="match status" value="1"/>
</dbReference>
<gene>
    <name evidence="7" type="ORF">NCGR_LOCUS44752</name>
</gene>
<evidence type="ECO:0000313" key="7">
    <source>
        <dbReference type="EMBL" id="CAD6261331.1"/>
    </source>
</evidence>
<dbReference type="GO" id="GO:0008270">
    <property type="term" value="F:zinc ion binding"/>
    <property type="evidence" value="ECO:0007669"/>
    <property type="project" value="UniProtKB-KW"/>
</dbReference>
<feature type="compositionally biased region" description="Basic and acidic residues" evidence="5">
    <location>
        <begin position="529"/>
        <end position="560"/>
    </location>
</feature>
<dbReference type="Proteomes" id="UP000604825">
    <property type="component" value="Unassembled WGS sequence"/>
</dbReference>
<name>A0A811QY41_9POAL</name>
<reference evidence="7" key="1">
    <citation type="submission" date="2020-10" db="EMBL/GenBank/DDBJ databases">
        <authorList>
            <person name="Han B."/>
            <person name="Lu T."/>
            <person name="Zhao Q."/>
            <person name="Huang X."/>
            <person name="Zhao Y."/>
        </authorList>
    </citation>
    <scope>NUCLEOTIDE SEQUENCE</scope>
</reference>
<dbReference type="InterPro" id="IPR007527">
    <property type="entry name" value="Znf_SWIM"/>
</dbReference>
<dbReference type="OrthoDB" id="696284at2759"/>
<dbReference type="EMBL" id="CAJGYO010000011">
    <property type="protein sequence ID" value="CAD6261331.1"/>
    <property type="molecule type" value="Genomic_DNA"/>
</dbReference>